<dbReference type="InterPro" id="IPR012978">
    <property type="entry name" value="HEAT_RRP12"/>
</dbReference>
<dbReference type="InterPro" id="IPR052087">
    <property type="entry name" value="RRP12"/>
</dbReference>
<feature type="domain" description="RRP12 HEAT" evidence="5">
    <location>
        <begin position="479"/>
        <end position="746"/>
    </location>
</feature>
<sequence>MGKFRSKLKKKVGGKRWKHGNASSSNPEINKHRIKAKSRFFQSNLSLAPPVEGADGAGKNKLTLEAVLKHEAIQSYSGADGGKKKVPTVNDIAASMKSFSVKDGDDDEVMSDSQHGGTFKTFQTFASNWSACSNMSFKKLLNHFRADSQLQKDMLAILAALTEVIKENGGTESSTEYFLALMETIEAAKETNDVIAAVSLLAMGIKSVPEAVLRRKFSETAQTLLALLERYTETDNQTMVRNLIGCLSVLLRAQEYAQWKLPLTHKFFDSVLAFTTHTKPKVRKAAQHAVVAIIHGSCFMLPPKPTTSEEEAEAEITTVPALEPKTAPIKHHPAGGRVARFCVALFKPENIANNQTVILHALGLLHNALPGFNRDDIKLVAENLLSIMTATNVLIRTNCFQTFHSLFSSKTENLTPVLAGKLITALYDYRPDRSDSRQTIAWLTVLKEGHLFLSRYDLVLCSAALPKLVQICTQDFWSSERLDVVSAASNALKDILYECVQPCCVDEREVEKHRVALEKVLRSIIEVLSSAPFGHAATHVLVILAIAFDITGKYFGETLAPALATLGTRYDPHASNRIQIEHAVLQAIGSMDTTLVLRCIPLSDADGKIDLDRTWMLPLLREGLQQASFELFNAVILKLAYQCYIAWGKLKESDDSKNQAHIFELLCCQLWGLFPGFCRRPKDVSNFRLIAKTLGTVLNDNPDLRSPVLDGLKELISHLETPEERAEVGRFAKNFLPRLFNIYTTKPKGSYENEVRQAAFEAIQAYLSITPQPVLDEMFGTALQQLQEKAPGTFLYDMLFDIVEQLALYQTREKLEEIYERYITVILKREKKQETVAKTNANVRRQMKKALQLLREILASENEGCVQFVEAKLGNIEKLLIGTLHLSFEGIQAPRLACLKLVLEKQPSVQLNCKLVTRTIPEAVTTFHVEAVKKENVAVDLLENLGQRFDEKGKINEFIDLVIAGFTGDTQLISNTIWVLRGILQQFTGSLSIDSLKFMLEQVLTFLIGKTRMEVDAALNFLLLYIRSLPIPLVSNYLALIVKALSMMQPDTKRHSRLLVGYVYKKLCKRFGAAEIIELVPGNDETTHKRLKKIRKDMARAKRNRQEQQGGDSKGDGNEDDEDQEPDFVSHLQKKSLTIDDILEDSDSDSDSGVENERKSRKKASKMETFIKETPDSIVDLADLDAIGKITTNEPVREDGAEGGSRASGSAQRKKDPNRGFKTAPDGRLIIVDIEDYSDSDEDPDDALGYADKAKKRVYDQEDSDDDSETEGQGHATQDDDDDGPSSRKRKAIDALSARSGMTGASSGRYVAGGKGIHRPTAASVRSGYSGRSTVKSTKTAKSNASTGKEYRSKKASGDMLKKGKHEPYAYVPLSRNSLNRRKRAKNAGQFKSIARGARKGAAAGAKKRLLKAGSKRK</sequence>
<evidence type="ECO:0000256" key="4">
    <source>
        <dbReference type="SAM" id="MobiDB-lite"/>
    </source>
</evidence>
<reference evidence="7" key="1">
    <citation type="submission" date="2018-01" db="EMBL/GenBank/DDBJ databases">
        <title>An insight into the sialome of Amazonian anophelines.</title>
        <authorList>
            <person name="Ribeiro J.M."/>
            <person name="Scarpassa V."/>
            <person name="Calvo E."/>
        </authorList>
    </citation>
    <scope>NUCLEOTIDE SEQUENCE</scope>
    <source>
        <tissue evidence="7">Salivary glands</tissue>
    </source>
</reference>
<dbReference type="Pfam" id="PF25772">
    <property type="entry name" value="HEAT_RRP12_N"/>
    <property type="match status" value="1"/>
</dbReference>
<dbReference type="Gene3D" id="1.25.10.10">
    <property type="entry name" value="Leucine-rich Repeat Variant"/>
    <property type="match status" value="1"/>
</dbReference>
<dbReference type="SUPFAM" id="SSF48371">
    <property type="entry name" value="ARM repeat"/>
    <property type="match status" value="1"/>
</dbReference>
<feature type="compositionally biased region" description="Basic and acidic residues" evidence="4">
    <location>
        <begin position="1349"/>
        <end position="1368"/>
    </location>
</feature>
<proteinExistence type="inferred from homology"/>
<comment type="similarity">
    <text evidence="2">Belongs to the RRP12 family.</text>
</comment>
<feature type="region of interest" description="Disordered" evidence="4">
    <location>
        <begin position="1"/>
        <end position="33"/>
    </location>
</feature>
<accession>A0A2M3ZFM3</accession>
<evidence type="ECO:0000259" key="5">
    <source>
        <dbReference type="Pfam" id="PF08161"/>
    </source>
</evidence>
<feature type="compositionally biased region" description="Basic residues" evidence="4">
    <location>
        <begin position="1"/>
        <end position="19"/>
    </location>
</feature>
<dbReference type="GO" id="GO:0005634">
    <property type="term" value="C:nucleus"/>
    <property type="evidence" value="ECO:0007669"/>
    <property type="project" value="UniProtKB-SubCell"/>
</dbReference>
<dbReference type="InterPro" id="IPR057860">
    <property type="entry name" value="HEAT_RRP12_N"/>
</dbReference>
<dbReference type="Pfam" id="PF08161">
    <property type="entry name" value="RRP12_HEAT"/>
    <property type="match status" value="1"/>
</dbReference>
<name>A0A2M3ZFM3_9DIPT</name>
<evidence type="ECO:0000256" key="3">
    <source>
        <dbReference type="ARBA" id="ARBA00023242"/>
    </source>
</evidence>
<feature type="compositionally biased region" description="Acidic residues" evidence="4">
    <location>
        <begin position="1141"/>
        <end position="1154"/>
    </location>
</feature>
<dbReference type="PANTHER" id="PTHR48287">
    <property type="entry name" value="ARM REPEAT SUPERFAMILY PROTEIN"/>
    <property type="match status" value="1"/>
</dbReference>
<keyword evidence="3" id="KW-0539">Nucleus</keyword>
<evidence type="ECO:0000256" key="1">
    <source>
        <dbReference type="ARBA" id="ARBA00004123"/>
    </source>
</evidence>
<protein>
    <submittedName>
        <fullName evidence="7">Uncharacterized protein</fullName>
    </submittedName>
</protein>
<feature type="region of interest" description="Disordered" evidence="4">
    <location>
        <begin position="1191"/>
        <end position="1418"/>
    </location>
</feature>
<feature type="compositionally biased region" description="Low complexity" evidence="4">
    <location>
        <begin position="1392"/>
        <end position="1405"/>
    </location>
</feature>
<feature type="domain" description="RRP12 N-terminal HEAT" evidence="6">
    <location>
        <begin position="138"/>
        <end position="412"/>
    </location>
</feature>
<dbReference type="EMBL" id="GGFM01006616">
    <property type="protein sequence ID" value="MBW27367.1"/>
    <property type="molecule type" value="Transcribed_RNA"/>
</dbReference>
<feature type="region of interest" description="Disordered" evidence="4">
    <location>
        <begin position="1139"/>
        <end position="1168"/>
    </location>
</feature>
<evidence type="ECO:0000259" key="6">
    <source>
        <dbReference type="Pfam" id="PF25772"/>
    </source>
</evidence>
<dbReference type="PANTHER" id="PTHR48287:SF1">
    <property type="entry name" value="ARM REPEAT SUPERFAMILY PROTEIN"/>
    <property type="match status" value="1"/>
</dbReference>
<feature type="compositionally biased region" description="Basic residues" evidence="4">
    <location>
        <begin position="1406"/>
        <end position="1418"/>
    </location>
</feature>
<organism evidence="7">
    <name type="scientific">Anopheles braziliensis</name>
    <dbReference type="NCBI Taxonomy" id="58242"/>
    <lineage>
        <taxon>Eukaryota</taxon>
        <taxon>Metazoa</taxon>
        <taxon>Ecdysozoa</taxon>
        <taxon>Arthropoda</taxon>
        <taxon>Hexapoda</taxon>
        <taxon>Insecta</taxon>
        <taxon>Pterygota</taxon>
        <taxon>Neoptera</taxon>
        <taxon>Endopterygota</taxon>
        <taxon>Diptera</taxon>
        <taxon>Nematocera</taxon>
        <taxon>Culicoidea</taxon>
        <taxon>Culicidae</taxon>
        <taxon>Anophelinae</taxon>
        <taxon>Anopheles</taxon>
    </lineage>
</organism>
<evidence type="ECO:0000256" key="2">
    <source>
        <dbReference type="ARBA" id="ARBA00007690"/>
    </source>
</evidence>
<feature type="compositionally biased region" description="Acidic residues" evidence="4">
    <location>
        <begin position="1261"/>
        <end position="1270"/>
    </location>
</feature>
<dbReference type="InterPro" id="IPR016024">
    <property type="entry name" value="ARM-type_fold"/>
</dbReference>
<evidence type="ECO:0000313" key="7">
    <source>
        <dbReference type="EMBL" id="MBW27367.1"/>
    </source>
</evidence>
<comment type="subcellular location">
    <subcellularLocation>
        <location evidence="1">Nucleus</location>
    </subcellularLocation>
</comment>
<feature type="compositionally biased region" description="Polar residues" evidence="4">
    <location>
        <begin position="1330"/>
        <end position="1347"/>
    </location>
</feature>
<feature type="region of interest" description="Disordered" evidence="4">
    <location>
        <begin position="1098"/>
        <end position="1127"/>
    </location>
</feature>
<dbReference type="InterPro" id="IPR011989">
    <property type="entry name" value="ARM-like"/>
</dbReference>
<feature type="compositionally biased region" description="Acidic residues" evidence="4">
    <location>
        <begin position="1233"/>
        <end position="1246"/>
    </location>
</feature>